<dbReference type="CDD" id="cd14014">
    <property type="entry name" value="STKc_PknB_like"/>
    <property type="match status" value="1"/>
</dbReference>
<proteinExistence type="predicted"/>
<dbReference type="RefSeq" id="WP_012118930.1">
    <property type="nucleotide sequence ID" value="NC_009725.2"/>
</dbReference>
<protein>
    <submittedName>
        <fullName evidence="2">Serine/threonine protein kinase</fullName>
    </submittedName>
</protein>
<dbReference type="PROSITE" id="PS00109">
    <property type="entry name" value="PROTEIN_KINASE_TYR"/>
    <property type="match status" value="1"/>
</dbReference>
<dbReference type="GO" id="GO:0005524">
    <property type="term" value="F:ATP binding"/>
    <property type="evidence" value="ECO:0007669"/>
    <property type="project" value="InterPro"/>
</dbReference>
<dbReference type="KEGG" id="bay:RBAM_037890"/>
<dbReference type="AlphaFoldDB" id="A7ZAT8"/>
<dbReference type="Pfam" id="PF00069">
    <property type="entry name" value="Pkinase"/>
    <property type="match status" value="1"/>
</dbReference>
<organism evidence="2 3">
    <name type="scientific">Bacillus velezensis (strain DSM 23117 / BGSC 10A6 / LMG 26770 / FZB42)</name>
    <name type="common">Bacillus amyloliquefaciens subsp. plantarum</name>
    <dbReference type="NCBI Taxonomy" id="326423"/>
    <lineage>
        <taxon>Bacteria</taxon>
        <taxon>Bacillati</taxon>
        <taxon>Bacillota</taxon>
        <taxon>Bacilli</taxon>
        <taxon>Bacillales</taxon>
        <taxon>Bacillaceae</taxon>
        <taxon>Bacillus</taxon>
        <taxon>Bacillus amyloliquefaciens group</taxon>
    </lineage>
</organism>
<dbReference type="EMBL" id="CP000560">
    <property type="protein sequence ID" value="ABS76114.1"/>
    <property type="molecule type" value="Genomic_DNA"/>
</dbReference>
<dbReference type="InterPro" id="IPR000719">
    <property type="entry name" value="Prot_kinase_dom"/>
</dbReference>
<keyword evidence="2" id="KW-0723">Serine/threonine-protein kinase</keyword>
<evidence type="ECO:0000313" key="3">
    <source>
        <dbReference type="Proteomes" id="UP000001120"/>
    </source>
</evidence>
<dbReference type="GeneID" id="93082923"/>
<evidence type="ECO:0000313" key="2">
    <source>
        <dbReference type="EMBL" id="ABS76114.1"/>
    </source>
</evidence>
<sequence>MDKIGSGAFAEVKAEINEKGDEVAVKRILEQYKDDEHYTHRFKKEVEMLKKLSGHPNIVPLVEERINEDKQEYAYVMKRARCNLKEFMLESSIELTDNIRFSLFDQIVEALAFAHSKDVLHRDLSPNNILITDNFTVWIADFGLGKDYEAKSLGGKSSIAGHGTAVYVAPEQSEKLSNATKKSDVYSLGKLLYFILTGNEPPYVITSVDRFETLIKRSSSYQPEQRFKDAIDFKEEYEKAKQIQIILGQDDKLNRTLGELISSNPKVSWNEFHEIAMKCNIIEHDWFDFIAPAMDTLKNMNVIYDYVEQIGEDAALSFIKLFRERLKKMPSIGWPFSEDRKIGVFAENFYYGSYLYSSIRKEALELLWDWAAIEDRWAIQDRIISMIEGNKIDEESMADHMAYYMLQTGRAFQKLKTIKTRLIKSDSIRRAVINLQSNL</sequence>
<dbReference type="PANTHER" id="PTHR44167:SF30">
    <property type="entry name" value="PHOSPHORYLASE KINASE"/>
    <property type="match status" value="1"/>
</dbReference>
<dbReference type="PANTHER" id="PTHR44167">
    <property type="entry name" value="OVARIAN-SPECIFIC SERINE/THREONINE-PROTEIN KINASE LOK-RELATED"/>
    <property type="match status" value="1"/>
</dbReference>
<feature type="domain" description="Protein kinase" evidence="1">
    <location>
        <begin position="1"/>
        <end position="287"/>
    </location>
</feature>
<keyword evidence="2" id="KW-0418">Kinase</keyword>
<dbReference type="InterPro" id="IPR011009">
    <property type="entry name" value="Kinase-like_dom_sf"/>
</dbReference>
<dbReference type="SUPFAM" id="SSF56112">
    <property type="entry name" value="Protein kinase-like (PK-like)"/>
    <property type="match status" value="1"/>
</dbReference>
<gene>
    <name evidence="2" type="ordered locus">RBAM_037890</name>
</gene>
<dbReference type="InterPro" id="IPR008266">
    <property type="entry name" value="Tyr_kinase_AS"/>
</dbReference>
<dbReference type="HOGENOM" id="CLU_034628_0_0_9"/>
<reference evidence="2 3" key="1">
    <citation type="journal article" date="2007" name="Nat. Biotechnol.">
        <title>Comparative analysis of the complete genome sequence of the plant growth-promoting bacterium Bacillus amyloliquefaciens FZB42.</title>
        <authorList>
            <person name="Chen X.H."/>
            <person name="Koumoutsi A."/>
            <person name="Scholz R."/>
            <person name="Eisenreich A."/>
            <person name="Schneider K."/>
            <person name="Heinemeyer I."/>
            <person name="Morgenstern B."/>
            <person name="Voss B."/>
            <person name="Hess W.R."/>
            <person name="Reva O."/>
            <person name="Junge H."/>
            <person name="Voigt B."/>
            <person name="Jungblut P.R."/>
            <person name="Vater J."/>
            <person name="Sussmuth R."/>
            <person name="Liesegang H."/>
            <person name="Strittmatter A."/>
            <person name="Gottschalk G."/>
            <person name="Borriss R."/>
        </authorList>
    </citation>
    <scope>NUCLEOTIDE SEQUENCE [LARGE SCALE GENOMIC DNA]</scope>
    <source>
        <strain evidence="3">DSM 23117 / BGSC 10A6 / LMG 26770 / FZB42</strain>
    </source>
</reference>
<dbReference type="GO" id="GO:0004674">
    <property type="term" value="F:protein serine/threonine kinase activity"/>
    <property type="evidence" value="ECO:0007669"/>
    <property type="project" value="UniProtKB-KW"/>
</dbReference>
<dbReference type="Proteomes" id="UP000001120">
    <property type="component" value="Chromosome"/>
</dbReference>
<dbReference type="PROSITE" id="PS50011">
    <property type="entry name" value="PROTEIN_KINASE_DOM"/>
    <property type="match status" value="1"/>
</dbReference>
<keyword evidence="3" id="KW-1185">Reference proteome</keyword>
<accession>A7ZAT8</accession>
<keyword evidence="2" id="KW-0808">Transferase</keyword>
<dbReference type="Gene3D" id="1.10.510.10">
    <property type="entry name" value="Transferase(Phosphotransferase) domain 1"/>
    <property type="match status" value="1"/>
</dbReference>
<name>A7ZAT8_BACVZ</name>
<evidence type="ECO:0000259" key="1">
    <source>
        <dbReference type="PROSITE" id="PS50011"/>
    </source>
</evidence>